<dbReference type="GO" id="GO:0005886">
    <property type="term" value="C:plasma membrane"/>
    <property type="evidence" value="ECO:0007669"/>
    <property type="project" value="UniProtKB-SubCell"/>
</dbReference>
<feature type="transmembrane region" description="Helical" evidence="6">
    <location>
        <begin position="75"/>
        <end position="95"/>
    </location>
</feature>
<evidence type="ECO:0000256" key="5">
    <source>
        <dbReference type="ARBA" id="ARBA00023136"/>
    </source>
</evidence>
<dbReference type="InterPro" id="IPR010432">
    <property type="entry name" value="RDD"/>
</dbReference>
<keyword evidence="2" id="KW-1003">Cell membrane</keyword>
<evidence type="ECO:0000313" key="9">
    <source>
        <dbReference type="Proteomes" id="UP000317316"/>
    </source>
</evidence>
<dbReference type="OrthoDB" id="9793824at2"/>
<keyword evidence="4 6" id="KW-1133">Transmembrane helix</keyword>
<dbReference type="PANTHER" id="PTHR36115">
    <property type="entry name" value="PROLINE-RICH ANTIGEN HOMOLOG-RELATED"/>
    <property type="match status" value="1"/>
</dbReference>
<comment type="subcellular location">
    <subcellularLocation>
        <location evidence="1">Cell membrane</location>
        <topology evidence="1">Multi-pass membrane protein</topology>
    </subcellularLocation>
</comment>
<feature type="domain" description="RDD" evidence="7">
    <location>
        <begin position="35"/>
        <end position="160"/>
    </location>
</feature>
<evidence type="ECO:0000259" key="7">
    <source>
        <dbReference type="Pfam" id="PF06271"/>
    </source>
</evidence>
<keyword evidence="3 6" id="KW-0812">Transmembrane</keyword>
<name>A0A544T930_9BACI</name>
<dbReference type="Pfam" id="PF06271">
    <property type="entry name" value="RDD"/>
    <property type="match status" value="1"/>
</dbReference>
<dbReference type="RefSeq" id="WP_142538798.1">
    <property type="nucleotide sequence ID" value="NZ_BMIE01000005.1"/>
</dbReference>
<evidence type="ECO:0000256" key="3">
    <source>
        <dbReference type="ARBA" id="ARBA00022692"/>
    </source>
</evidence>
<keyword evidence="5 6" id="KW-0472">Membrane</keyword>
<dbReference type="Proteomes" id="UP000317316">
    <property type="component" value="Unassembled WGS sequence"/>
</dbReference>
<dbReference type="EMBL" id="VDGH01000005">
    <property type="protein sequence ID" value="TQR13967.1"/>
    <property type="molecule type" value="Genomic_DNA"/>
</dbReference>
<dbReference type="InterPro" id="IPR051791">
    <property type="entry name" value="Pra-immunoreactive"/>
</dbReference>
<evidence type="ECO:0000256" key="1">
    <source>
        <dbReference type="ARBA" id="ARBA00004651"/>
    </source>
</evidence>
<dbReference type="PANTHER" id="PTHR36115:SF9">
    <property type="entry name" value="LMO1584 PROTEIN"/>
    <property type="match status" value="1"/>
</dbReference>
<evidence type="ECO:0000256" key="6">
    <source>
        <dbReference type="SAM" id="Phobius"/>
    </source>
</evidence>
<reference evidence="8 9" key="1">
    <citation type="submission" date="2019-05" db="EMBL/GenBank/DDBJ databases">
        <title>Psychrobacillus vulpis sp. nov., a new species isolated from feces of a red fox that inhabits in The Tablas de Daimiel Natural Park, Albacete, Spain.</title>
        <authorList>
            <person name="Rodriguez M."/>
            <person name="Reina J.C."/>
            <person name="Bejar V."/>
            <person name="Llamas I."/>
        </authorList>
    </citation>
    <scope>NUCLEOTIDE SEQUENCE [LARGE SCALE GENOMIC DNA]</scope>
    <source>
        <strain evidence="8 9">NEAU-3TGS17</strain>
    </source>
</reference>
<accession>A0A544T930</accession>
<feature type="transmembrane region" description="Helical" evidence="6">
    <location>
        <begin position="41"/>
        <end position="63"/>
    </location>
</feature>
<keyword evidence="9" id="KW-1185">Reference proteome</keyword>
<gene>
    <name evidence="8" type="ORF">FG382_10195</name>
</gene>
<organism evidence="8 9">
    <name type="scientific">Psychrobacillus lasiicapitis</name>
    <dbReference type="NCBI Taxonomy" id="1636719"/>
    <lineage>
        <taxon>Bacteria</taxon>
        <taxon>Bacillati</taxon>
        <taxon>Bacillota</taxon>
        <taxon>Bacilli</taxon>
        <taxon>Bacillales</taxon>
        <taxon>Bacillaceae</taxon>
        <taxon>Psychrobacillus</taxon>
    </lineage>
</organism>
<evidence type="ECO:0000256" key="4">
    <source>
        <dbReference type="ARBA" id="ARBA00022989"/>
    </source>
</evidence>
<dbReference type="AlphaFoldDB" id="A0A544T930"/>
<protein>
    <submittedName>
        <fullName evidence="8">RDD family protein</fullName>
    </submittedName>
</protein>
<evidence type="ECO:0000313" key="8">
    <source>
        <dbReference type="EMBL" id="TQR13967.1"/>
    </source>
</evidence>
<proteinExistence type="predicted"/>
<sequence>MSEIIQPDEQNVQEKAPVFEQAVVNRTEQYEHKAAGFWIRFWAYTVDILILSSVGMLIIKPVFRLFSLELNDPVWYAPFSLITAFLFYAYFVLMTKFCCQTVGKMIFGIRVISKNGAKLAWSTVIFREWIGRLISTIPLNLPYIAVAFTPKKQAIHDFIADTLVVHEAVYDKKEKLVQEHTSVAKELQEQNVF</sequence>
<comment type="caution">
    <text evidence="8">The sequence shown here is derived from an EMBL/GenBank/DDBJ whole genome shotgun (WGS) entry which is preliminary data.</text>
</comment>
<evidence type="ECO:0000256" key="2">
    <source>
        <dbReference type="ARBA" id="ARBA00022475"/>
    </source>
</evidence>